<feature type="transmembrane region" description="Helical" evidence="1">
    <location>
        <begin position="336"/>
        <end position="359"/>
    </location>
</feature>
<feature type="transmembrane region" description="Helical" evidence="1">
    <location>
        <begin position="38"/>
        <end position="67"/>
    </location>
</feature>
<dbReference type="PANTHER" id="PTHR42204:SF1">
    <property type="entry name" value="INTEGRAL MEMBRANE PROTEIN"/>
    <property type="match status" value="1"/>
</dbReference>
<keyword evidence="4" id="KW-1185">Reference proteome</keyword>
<dbReference type="RefSeq" id="WP_008383065.1">
    <property type="nucleotide sequence ID" value="NZ_AOIV01000003.1"/>
</dbReference>
<dbReference type="AlphaFoldDB" id="M0DL46"/>
<feature type="transmembrane region" description="Helical" evidence="1">
    <location>
        <begin position="73"/>
        <end position="93"/>
    </location>
</feature>
<evidence type="ECO:0000313" key="3">
    <source>
        <dbReference type="EMBL" id="ELZ34884.1"/>
    </source>
</evidence>
<protein>
    <recommendedName>
        <fullName evidence="2">DUF112 domain-containing protein</fullName>
    </recommendedName>
</protein>
<gene>
    <name evidence="3" type="ORF">C474_00947</name>
</gene>
<accession>M0DL46</accession>
<keyword evidence="1" id="KW-0472">Membrane</keyword>
<keyword evidence="1" id="KW-1133">Transmembrane helix</keyword>
<organism evidence="3 4">
    <name type="scientific">Halogeometricum pallidum JCM 14848</name>
    <dbReference type="NCBI Taxonomy" id="1227487"/>
    <lineage>
        <taxon>Archaea</taxon>
        <taxon>Methanobacteriati</taxon>
        <taxon>Methanobacteriota</taxon>
        <taxon>Stenosarchaea group</taxon>
        <taxon>Halobacteria</taxon>
        <taxon>Halobacteriales</taxon>
        <taxon>Haloferacaceae</taxon>
        <taxon>Halogeometricum</taxon>
    </lineage>
</organism>
<dbReference type="EMBL" id="AOIV01000003">
    <property type="protein sequence ID" value="ELZ34884.1"/>
    <property type="molecule type" value="Genomic_DNA"/>
</dbReference>
<dbReference type="PATRIC" id="fig|1227487.5.peg.198"/>
<feature type="domain" description="DUF112" evidence="2">
    <location>
        <begin position="15"/>
        <end position="420"/>
    </location>
</feature>
<feature type="transmembrane region" description="Helical" evidence="1">
    <location>
        <begin position="164"/>
        <end position="181"/>
    </location>
</feature>
<evidence type="ECO:0000313" key="4">
    <source>
        <dbReference type="Proteomes" id="UP000011513"/>
    </source>
</evidence>
<sequence length="433" mass="41331">MAAPLPSADAALVTLGFVAGGICLGTASGLVPGLHVNALALLLAAAAPTLPAPPAAVGAAVLAAGVVHTFLDVVPALVLGVPDAATAAGSLPGHRLVLAGRGREALRLSAVGSAAAVAVAVPLSLPLSALVAAGREELDAALPVLLAVVVCLLVAAEPTWRKRLAGAGCFGLAAALGLLVLDAGTTGALVPEAAASMLAPLFAGLFGAPVLVDALSGRGAIPPQVGRGVALSPRATLRAALSGVGGGALVGYLPGVSAGVATVLALGGVGGESGGGATGTDPSGERARTDRAYVVATSGADTATAVFAAAALVVLGDERSGVAVALSAVAGGGSPFGSVSALAVVVLAAGVGTALVPLVGDRYLALVRRLPHRPLSLAVLLLLWVLAAAFAGLLGACAFAVAALVGLAPPRLGIRRVHLMGVLIAPVALGSLG</sequence>
<dbReference type="InParanoid" id="M0DL46"/>
<keyword evidence="1" id="KW-0812">Transmembrane</keyword>
<dbReference type="OrthoDB" id="53365at2157"/>
<comment type="caution">
    <text evidence="3">The sequence shown here is derived from an EMBL/GenBank/DDBJ whole genome shotgun (WGS) entry which is preliminary data.</text>
</comment>
<feature type="transmembrane region" description="Helical" evidence="1">
    <location>
        <begin position="12"/>
        <end position="31"/>
    </location>
</feature>
<dbReference type="Proteomes" id="UP000011513">
    <property type="component" value="Unassembled WGS sequence"/>
</dbReference>
<feature type="transmembrane region" description="Helical" evidence="1">
    <location>
        <begin position="140"/>
        <end position="157"/>
    </location>
</feature>
<proteinExistence type="predicted"/>
<evidence type="ECO:0000259" key="2">
    <source>
        <dbReference type="Pfam" id="PF01970"/>
    </source>
</evidence>
<feature type="transmembrane region" description="Helical" evidence="1">
    <location>
        <begin position="292"/>
        <end position="316"/>
    </location>
</feature>
<dbReference type="Pfam" id="PF01970">
    <property type="entry name" value="TctA"/>
    <property type="match status" value="1"/>
</dbReference>
<dbReference type="eggNOG" id="arCOG04469">
    <property type="taxonomic scope" value="Archaea"/>
</dbReference>
<feature type="transmembrane region" description="Helical" evidence="1">
    <location>
        <begin position="105"/>
        <end position="134"/>
    </location>
</feature>
<feature type="transmembrane region" description="Helical" evidence="1">
    <location>
        <begin position="380"/>
        <end position="407"/>
    </location>
</feature>
<dbReference type="InterPro" id="IPR002823">
    <property type="entry name" value="DUF112_TM"/>
</dbReference>
<evidence type="ECO:0000256" key="1">
    <source>
        <dbReference type="SAM" id="Phobius"/>
    </source>
</evidence>
<dbReference type="PANTHER" id="PTHR42204">
    <property type="entry name" value="INTEGRAL MEMBRANE PROTEIN"/>
    <property type="match status" value="1"/>
</dbReference>
<name>M0DL46_HALPD</name>
<reference evidence="3 4" key="1">
    <citation type="journal article" date="2014" name="PLoS Genet.">
        <title>Phylogenetically driven sequencing of extremely halophilic archaea reveals strategies for static and dynamic osmo-response.</title>
        <authorList>
            <person name="Becker E.A."/>
            <person name="Seitzer P.M."/>
            <person name="Tritt A."/>
            <person name="Larsen D."/>
            <person name="Krusor M."/>
            <person name="Yao A.I."/>
            <person name="Wu D."/>
            <person name="Madern D."/>
            <person name="Eisen J.A."/>
            <person name="Darling A.E."/>
            <person name="Facciotti M.T."/>
        </authorList>
    </citation>
    <scope>NUCLEOTIDE SEQUENCE [LARGE SCALE GENOMIC DNA]</scope>
    <source>
        <strain evidence="3 4">JCM 14848</strain>
    </source>
</reference>